<reference evidence="1 2" key="1">
    <citation type="journal article" date="2022" name="Nat. Plants">
        <title>Genomes of leafy and leafless Platanthera orchids illuminate the evolution of mycoheterotrophy.</title>
        <authorList>
            <person name="Li M.H."/>
            <person name="Liu K.W."/>
            <person name="Li Z."/>
            <person name="Lu H.C."/>
            <person name="Ye Q.L."/>
            <person name="Zhang D."/>
            <person name="Wang J.Y."/>
            <person name="Li Y.F."/>
            <person name="Zhong Z.M."/>
            <person name="Liu X."/>
            <person name="Yu X."/>
            <person name="Liu D.K."/>
            <person name="Tu X.D."/>
            <person name="Liu B."/>
            <person name="Hao Y."/>
            <person name="Liao X.Y."/>
            <person name="Jiang Y.T."/>
            <person name="Sun W.H."/>
            <person name="Chen J."/>
            <person name="Chen Y.Q."/>
            <person name="Ai Y."/>
            <person name="Zhai J.W."/>
            <person name="Wu S.S."/>
            <person name="Zhou Z."/>
            <person name="Hsiao Y.Y."/>
            <person name="Wu W.L."/>
            <person name="Chen Y.Y."/>
            <person name="Lin Y.F."/>
            <person name="Hsu J.L."/>
            <person name="Li C.Y."/>
            <person name="Wang Z.W."/>
            <person name="Zhao X."/>
            <person name="Zhong W.Y."/>
            <person name="Ma X.K."/>
            <person name="Ma L."/>
            <person name="Huang J."/>
            <person name="Chen G.Z."/>
            <person name="Huang M.Z."/>
            <person name="Huang L."/>
            <person name="Peng D.H."/>
            <person name="Luo Y.B."/>
            <person name="Zou S.Q."/>
            <person name="Chen S.P."/>
            <person name="Lan S."/>
            <person name="Tsai W.C."/>
            <person name="Van de Peer Y."/>
            <person name="Liu Z.J."/>
        </authorList>
    </citation>
    <scope>NUCLEOTIDE SEQUENCE [LARGE SCALE GENOMIC DNA]</scope>
    <source>
        <strain evidence="1">Lor288</strain>
    </source>
</reference>
<dbReference type="EMBL" id="JBBWWR010000007">
    <property type="protein sequence ID" value="KAK8964024.1"/>
    <property type="molecule type" value="Genomic_DNA"/>
</dbReference>
<gene>
    <name evidence="1" type="ORF">KSP40_PGU007120</name>
</gene>
<name>A0ABR2MKE6_9ASPA</name>
<dbReference type="Proteomes" id="UP001412067">
    <property type="component" value="Unassembled WGS sequence"/>
</dbReference>
<evidence type="ECO:0000313" key="1">
    <source>
        <dbReference type="EMBL" id="KAK8964024.1"/>
    </source>
</evidence>
<proteinExistence type="predicted"/>
<evidence type="ECO:0000313" key="2">
    <source>
        <dbReference type="Proteomes" id="UP001412067"/>
    </source>
</evidence>
<accession>A0ABR2MKE6</accession>
<organism evidence="1 2">
    <name type="scientific">Platanthera guangdongensis</name>
    <dbReference type="NCBI Taxonomy" id="2320717"/>
    <lineage>
        <taxon>Eukaryota</taxon>
        <taxon>Viridiplantae</taxon>
        <taxon>Streptophyta</taxon>
        <taxon>Embryophyta</taxon>
        <taxon>Tracheophyta</taxon>
        <taxon>Spermatophyta</taxon>
        <taxon>Magnoliopsida</taxon>
        <taxon>Liliopsida</taxon>
        <taxon>Asparagales</taxon>
        <taxon>Orchidaceae</taxon>
        <taxon>Orchidoideae</taxon>
        <taxon>Orchideae</taxon>
        <taxon>Orchidinae</taxon>
        <taxon>Platanthera</taxon>
    </lineage>
</organism>
<keyword evidence="2" id="KW-1185">Reference proteome</keyword>
<protein>
    <submittedName>
        <fullName evidence="1">Uncharacterized protein</fullName>
    </submittedName>
</protein>
<comment type="caution">
    <text evidence="1">The sequence shown here is derived from an EMBL/GenBank/DDBJ whole genome shotgun (WGS) entry which is preliminary data.</text>
</comment>
<sequence length="107" mass="12674">MEEGIFIQALTAHPRGRHHTGERQWRCSRQEEYVSWDESCRSRIRVRRRELLKEDSGFSLLKSLVDHLVVAELDLGFFLPTFLEDFNPILSIEQEREKAAMEVEKED</sequence>